<dbReference type="Gene3D" id="1.10.150.240">
    <property type="entry name" value="Putative phosphatase, domain 2"/>
    <property type="match status" value="1"/>
</dbReference>
<keyword evidence="2" id="KW-1185">Reference proteome</keyword>
<dbReference type="Proteomes" id="UP000646152">
    <property type="component" value="Unassembled WGS sequence"/>
</dbReference>
<dbReference type="EMBL" id="BMKE01000007">
    <property type="protein sequence ID" value="GGB40338.1"/>
    <property type="molecule type" value="Genomic_DNA"/>
</dbReference>
<dbReference type="SFLD" id="SFLDS00003">
    <property type="entry name" value="Haloacid_Dehalogenase"/>
    <property type="match status" value="1"/>
</dbReference>
<comment type="caution">
    <text evidence="1">The sequence shown here is derived from an EMBL/GenBank/DDBJ whole genome shotgun (WGS) entry which is preliminary data.</text>
</comment>
<organism evidence="1 2">
    <name type="scientific">Oceanisphaera marina</name>
    <dbReference type="NCBI Taxonomy" id="2017550"/>
    <lineage>
        <taxon>Bacteria</taxon>
        <taxon>Pseudomonadati</taxon>
        <taxon>Pseudomonadota</taxon>
        <taxon>Gammaproteobacteria</taxon>
        <taxon>Aeromonadales</taxon>
        <taxon>Aeromonadaceae</taxon>
        <taxon>Oceanisphaera</taxon>
    </lineage>
</organism>
<dbReference type="SFLD" id="SFLDG01129">
    <property type="entry name" value="C1.5:_HAD__Beta-PGM__Phosphata"/>
    <property type="match status" value="1"/>
</dbReference>
<proteinExistence type="predicted"/>
<dbReference type="NCBIfam" id="TIGR01509">
    <property type="entry name" value="HAD-SF-IA-v3"/>
    <property type="match status" value="1"/>
</dbReference>
<sequence length="230" mass="25349">MRYSWILFDADETLFHFDAFAGLTRMFATFGVEFTATDYQQYQALSAPLWVDYQNGVINAAQLQHQRFQHWAERLAVSTQRLNSDFLAAMAEVCPPLPGALELIAALTGKAKLGIITNGFTAMQHTRLARAGWQQSFDTLIISEQVGVAKPDAAIFEHAFEQMGHPPKEHILMVGDNPHSDILGGLNAGIDTCWLNSAGRAAPAGISPHFEVSSLGQLQRLLLEPVELSR</sequence>
<dbReference type="PRINTS" id="PR00413">
    <property type="entry name" value="HADHALOGNASE"/>
</dbReference>
<dbReference type="InterPro" id="IPR006439">
    <property type="entry name" value="HAD-SF_hydro_IA"/>
</dbReference>
<dbReference type="RefSeq" id="WP_188629204.1">
    <property type="nucleotide sequence ID" value="NZ_BMKE01000007.1"/>
</dbReference>
<dbReference type="PANTHER" id="PTHR47478">
    <property type="match status" value="1"/>
</dbReference>
<dbReference type="SUPFAM" id="SSF56784">
    <property type="entry name" value="HAD-like"/>
    <property type="match status" value="1"/>
</dbReference>
<dbReference type="NCBIfam" id="NF006976">
    <property type="entry name" value="PRK09449.1"/>
    <property type="match status" value="1"/>
</dbReference>
<dbReference type="Pfam" id="PF00702">
    <property type="entry name" value="Hydrolase"/>
    <property type="match status" value="1"/>
</dbReference>
<dbReference type="InterPro" id="IPR023214">
    <property type="entry name" value="HAD_sf"/>
</dbReference>
<dbReference type="NCBIfam" id="TIGR02254">
    <property type="entry name" value="YjjG_YfnB"/>
    <property type="match status" value="1"/>
</dbReference>
<dbReference type="PANTHER" id="PTHR47478:SF1">
    <property type="entry name" value="PYRIMIDINE 5'-NUCLEOTIDASE YJJG"/>
    <property type="match status" value="1"/>
</dbReference>
<dbReference type="CDD" id="cd04305">
    <property type="entry name" value="HAD_Neu5Ac-Pase_like"/>
    <property type="match status" value="1"/>
</dbReference>
<dbReference type="InterPro" id="IPR036412">
    <property type="entry name" value="HAD-like_sf"/>
</dbReference>
<reference evidence="2" key="1">
    <citation type="journal article" date="2019" name="Int. J. Syst. Evol. Microbiol.">
        <title>The Global Catalogue of Microorganisms (GCM) 10K type strain sequencing project: providing services to taxonomists for standard genome sequencing and annotation.</title>
        <authorList>
            <consortium name="The Broad Institute Genomics Platform"/>
            <consortium name="The Broad Institute Genome Sequencing Center for Infectious Disease"/>
            <person name="Wu L."/>
            <person name="Ma J."/>
        </authorList>
    </citation>
    <scope>NUCLEOTIDE SEQUENCE [LARGE SCALE GENOMIC DNA]</scope>
    <source>
        <strain evidence="2">CGMCC 1.15923</strain>
    </source>
</reference>
<dbReference type="InterPro" id="IPR023198">
    <property type="entry name" value="PGP-like_dom2"/>
</dbReference>
<accession>A0ABQ1IGM1</accession>
<dbReference type="InterPro" id="IPR011951">
    <property type="entry name" value="HAD-SF_hydro_IA_YjjG/PynA"/>
</dbReference>
<dbReference type="InterPro" id="IPR052550">
    <property type="entry name" value="Pyrimidine_5'-ntase_YjjG"/>
</dbReference>
<dbReference type="NCBIfam" id="TIGR01549">
    <property type="entry name" value="HAD-SF-IA-v1"/>
    <property type="match status" value="1"/>
</dbReference>
<name>A0ABQ1IGM1_9GAMM</name>
<evidence type="ECO:0000313" key="1">
    <source>
        <dbReference type="EMBL" id="GGB40338.1"/>
    </source>
</evidence>
<gene>
    <name evidence="1" type="primary">yjjG</name>
    <name evidence="1" type="ORF">GCM10011502_12120</name>
</gene>
<evidence type="ECO:0000313" key="2">
    <source>
        <dbReference type="Proteomes" id="UP000646152"/>
    </source>
</evidence>
<protein>
    <submittedName>
        <fullName evidence="1">dUMP phosphatase</fullName>
    </submittedName>
</protein>
<dbReference type="Gene3D" id="3.40.50.1000">
    <property type="entry name" value="HAD superfamily/HAD-like"/>
    <property type="match status" value="1"/>
</dbReference>